<keyword evidence="7" id="KW-0460">Magnesium</keyword>
<keyword evidence="5 7" id="KW-0520">NAD</keyword>
<comment type="cofactor">
    <cofactor evidence="7">
        <name>Zn(2+)</name>
        <dbReference type="ChEBI" id="CHEBI:29105"/>
    </cofactor>
    <cofactor evidence="7">
        <name>Mg(2+)</name>
        <dbReference type="ChEBI" id="CHEBI:18420"/>
    </cofactor>
    <cofactor evidence="7">
        <name>Co(2+)</name>
        <dbReference type="ChEBI" id="CHEBI:48828"/>
    </cofactor>
    <text evidence="7">Binds 1 divalent metal cation per subunit. Can use ions such as Zn(2+), Mg(2+) or Co(2+).</text>
</comment>
<evidence type="ECO:0000256" key="6">
    <source>
        <dbReference type="ARBA" id="ARBA00023096"/>
    </source>
</evidence>
<keyword evidence="4 7" id="KW-0560">Oxidoreductase</keyword>
<protein>
    <recommendedName>
        <fullName evidence="7">4-hydroxythreonine-4-phosphate dehydrogenase</fullName>
        <ecNumber evidence="7">1.1.1.262</ecNumber>
    </recommendedName>
    <alternativeName>
        <fullName evidence="7">4-(phosphohydroxy)-L-threonine dehydrogenase</fullName>
    </alternativeName>
</protein>
<dbReference type="Pfam" id="PF04166">
    <property type="entry name" value="PdxA"/>
    <property type="match status" value="1"/>
</dbReference>
<gene>
    <name evidence="7 8" type="primary">pdxA</name>
    <name evidence="8" type="ORF">COL8621_01341</name>
</gene>
<dbReference type="PANTHER" id="PTHR30004">
    <property type="entry name" value="4-HYDROXYTHREONINE-4-PHOSPHATE DEHYDROGENASE"/>
    <property type="match status" value="1"/>
</dbReference>
<feature type="binding site" evidence="7">
    <location>
        <position position="277"/>
    </location>
    <ligand>
        <name>substrate</name>
    </ligand>
</feature>
<dbReference type="InterPro" id="IPR005255">
    <property type="entry name" value="PdxA_fam"/>
</dbReference>
<dbReference type="GO" id="GO:0008615">
    <property type="term" value="P:pyridoxine biosynthetic process"/>
    <property type="evidence" value="ECO:0007669"/>
    <property type="project" value="UniProtKB-UniRule"/>
</dbReference>
<dbReference type="HAMAP" id="MF_00536">
    <property type="entry name" value="PdxA"/>
    <property type="match status" value="1"/>
</dbReference>
<comment type="miscellaneous">
    <text evidence="7">The active site is located at the dimer interface.</text>
</comment>
<dbReference type="GO" id="GO:0042823">
    <property type="term" value="P:pyridoxal phosphate biosynthetic process"/>
    <property type="evidence" value="ECO:0007669"/>
    <property type="project" value="UniProtKB-UniRule"/>
</dbReference>
<dbReference type="EMBL" id="FXYE01000001">
    <property type="protein sequence ID" value="SMX34501.1"/>
    <property type="molecule type" value="Genomic_DNA"/>
</dbReference>
<feature type="binding site" evidence="7">
    <location>
        <position position="131"/>
    </location>
    <ligand>
        <name>substrate</name>
    </ligand>
</feature>
<dbReference type="GO" id="GO:0000287">
    <property type="term" value="F:magnesium ion binding"/>
    <property type="evidence" value="ECO:0007669"/>
    <property type="project" value="UniProtKB-UniRule"/>
</dbReference>
<evidence type="ECO:0000313" key="9">
    <source>
        <dbReference type="Proteomes" id="UP000202922"/>
    </source>
</evidence>
<dbReference type="GO" id="GO:0050570">
    <property type="term" value="F:4-hydroxythreonine-4-phosphate dehydrogenase activity"/>
    <property type="evidence" value="ECO:0007669"/>
    <property type="project" value="UniProtKB-UniRule"/>
</dbReference>
<keyword evidence="6 7" id="KW-0664">Pyridoxine biosynthesis</keyword>
<evidence type="ECO:0000256" key="3">
    <source>
        <dbReference type="ARBA" id="ARBA00022857"/>
    </source>
</evidence>
<feature type="binding site" evidence="7">
    <location>
        <position position="205"/>
    </location>
    <ligand>
        <name>a divalent metal cation</name>
        <dbReference type="ChEBI" id="CHEBI:60240"/>
        <note>ligand shared between dimeric partners</note>
    </ligand>
</feature>
<evidence type="ECO:0000256" key="2">
    <source>
        <dbReference type="ARBA" id="ARBA00022723"/>
    </source>
</evidence>
<comment type="similarity">
    <text evidence="7">Belongs to the PdxA family.</text>
</comment>
<evidence type="ECO:0000313" key="8">
    <source>
        <dbReference type="EMBL" id="SMX34501.1"/>
    </source>
</evidence>
<feature type="binding site" evidence="7">
    <location>
        <position position="130"/>
    </location>
    <ligand>
        <name>substrate</name>
    </ligand>
</feature>
<dbReference type="NCBIfam" id="NF003699">
    <property type="entry name" value="PRK05312.1"/>
    <property type="match status" value="1"/>
</dbReference>
<keyword evidence="7" id="KW-0170">Cobalt</keyword>
<dbReference type="GO" id="GO:0051287">
    <property type="term" value="F:NAD binding"/>
    <property type="evidence" value="ECO:0007669"/>
    <property type="project" value="InterPro"/>
</dbReference>
<comment type="catalytic activity">
    <reaction evidence="7">
        <text>4-(phosphooxy)-L-threonine + NAD(+) = 3-amino-2-oxopropyl phosphate + CO2 + NADH</text>
        <dbReference type="Rhea" id="RHEA:32275"/>
        <dbReference type="ChEBI" id="CHEBI:16526"/>
        <dbReference type="ChEBI" id="CHEBI:57279"/>
        <dbReference type="ChEBI" id="CHEBI:57540"/>
        <dbReference type="ChEBI" id="CHEBI:57945"/>
        <dbReference type="ChEBI" id="CHEBI:58452"/>
        <dbReference type="EC" id="1.1.1.262"/>
    </reaction>
</comment>
<dbReference type="Gene3D" id="3.40.718.10">
    <property type="entry name" value="Isopropylmalate Dehydrogenase"/>
    <property type="match status" value="1"/>
</dbReference>
<feature type="binding site" evidence="7">
    <location>
        <position position="260"/>
    </location>
    <ligand>
        <name>a divalent metal cation</name>
        <dbReference type="ChEBI" id="CHEBI:60240"/>
        <note>ligand shared between dimeric partners</note>
    </ligand>
</feature>
<dbReference type="NCBIfam" id="TIGR00557">
    <property type="entry name" value="pdxA"/>
    <property type="match status" value="1"/>
</dbReference>
<dbReference type="EC" id="1.1.1.262" evidence="7"/>
<keyword evidence="3 7" id="KW-0521">NADP</keyword>
<dbReference type="GO" id="GO:0008270">
    <property type="term" value="F:zinc ion binding"/>
    <property type="evidence" value="ECO:0007669"/>
    <property type="project" value="UniProtKB-UniRule"/>
</dbReference>
<feature type="binding site" evidence="7">
    <location>
        <position position="268"/>
    </location>
    <ligand>
        <name>substrate</name>
    </ligand>
</feature>
<dbReference type="GO" id="GO:0050897">
    <property type="term" value="F:cobalt ion binding"/>
    <property type="evidence" value="ECO:0007669"/>
    <property type="project" value="UniProtKB-UniRule"/>
</dbReference>
<dbReference type="RefSeq" id="WP_093966471.1">
    <property type="nucleotide sequence ID" value="NZ_FXYE01000001.1"/>
</dbReference>
<reference evidence="9" key="1">
    <citation type="submission" date="2017-05" db="EMBL/GenBank/DDBJ databases">
        <authorList>
            <person name="Rodrigo-Torres L."/>
            <person name="Arahal R. D."/>
            <person name="Lucena T."/>
        </authorList>
    </citation>
    <scope>NUCLEOTIDE SEQUENCE [LARGE SCALE GENOMIC DNA]</scope>
    <source>
        <strain evidence="9">CECT 8621</strain>
    </source>
</reference>
<comment type="function">
    <text evidence="7">Catalyzes the NAD(P)-dependent oxidation of 4-(phosphooxy)-L-threonine (HTP) into 2-amino-3-oxo-4-(phosphooxy)butyric acid which spontaneously decarboxylates to form 3-amino-2-oxopropyl phosphate (AHAP).</text>
</comment>
<dbReference type="AlphaFoldDB" id="A0A238JV24"/>
<evidence type="ECO:0000256" key="4">
    <source>
        <dbReference type="ARBA" id="ARBA00023002"/>
    </source>
</evidence>
<keyword evidence="7" id="KW-0862">Zinc</keyword>
<dbReference type="PANTHER" id="PTHR30004:SF6">
    <property type="entry name" value="D-THREONATE 4-PHOSPHATE DEHYDROGENASE"/>
    <property type="match status" value="1"/>
</dbReference>
<comment type="subunit">
    <text evidence="7">Homodimer.</text>
</comment>
<feature type="binding site" evidence="7">
    <location>
        <position position="160"/>
    </location>
    <ligand>
        <name>a divalent metal cation</name>
        <dbReference type="ChEBI" id="CHEBI:60240"/>
        <note>ligand shared between dimeric partners</note>
    </ligand>
</feature>
<dbReference type="OrthoDB" id="9801783at2"/>
<evidence type="ECO:0000256" key="1">
    <source>
        <dbReference type="ARBA" id="ARBA00022490"/>
    </source>
</evidence>
<keyword evidence="1 7" id="KW-0963">Cytoplasm</keyword>
<organism evidence="8 9">
    <name type="scientific">Actibacterium lipolyticum</name>
    <dbReference type="NCBI Taxonomy" id="1524263"/>
    <lineage>
        <taxon>Bacteria</taxon>
        <taxon>Pseudomonadati</taxon>
        <taxon>Pseudomonadota</taxon>
        <taxon>Alphaproteobacteria</taxon>
        <taxon>Rhodobacterales</taxon>
        <taxon>Roseobacteraceae</taxon>
        <taxon>Actibacterium</taxon>
    </lineage>
</organism>
<feature type="binding site" evidence="7">
    <location>
        <position position="286"/>
    </location>
    <ligand>
        <name>substrate</name>
    </ligand>
</feature>
<dbReference type="UniPathway" id="UPA00244">
    <property type="reaction ID" value="UER00312"/>
</dbReference>
<evidence type="ECO:0000256" key="5">
    <source>
        <dbReference type="ARBA" id="ARBA00023027"/>
    </source>
</evidence>
<keyword evidence="2 7" id="KW-0479">Metal-binding</keyword>
<dbReference type="GO" id="GO:0005737">
    <property type="term" value="C:cytoplasm"/>
    <property type="evidence" value="ECO:0007669"/>
    <property type="project" value="UniProtKB-SubCell"/>
</dbReference>
<name>A0A238JV24_9RHOB</name>
<dbReference type="SUPFAM" id="SSF53659">
    <property type="entry name" value="Isocitrate/Isopropylmalate dehydrogenase-like"/>
    <property type="match status" value="1"/>
</dbReference>
<accession>A0A238JV24</accession>
<dbReference type="InterPro" id="IPR037510">
    <property type="entry name" value="PdxA"/>
</dbReference>
<comment type="pathway">
    <text evidence="7">Cofactor biosynthesis; pyridoxine 5'-phosphate biosynthesis; pyridoxine 5'-phosphate from D-erythrose 4-phosphate: step 4/5.</text>
</comment>
<dbReference type="Proteomes" id="UP000202922">
    <property type="component" value="Unassembled WGS sequence"/>
</dbReference>
<evidence type="ECO:0000256" key="7">
    <source>
        <dbReference type="HAMAP-Rule" id="MF_00536"/>
    </source>
</evidence>
<keyword evidence="9" id="KW-1185">Reference proteome</keyword>
<proteinExistence type="inferred from homology"/>
<comment type="subcellular location">
    <subcellularLocation>
        <location evidence="7">Cytoplasm</location>
    </subcellularLocation>
</comment>
<sequence>MTRAPIALTAGEPAGVGPEITVKSWEELGARLPFFWIGDPAHLPSGTPHHEIHDPAEAVHVSATALPVLRQTYPAPATPGAPAAENAAAVISGIARAVELTQEGHASAVCTNPINKQALQDGAGFAYPGHTEYLAALAGVERVVMMLACDALKVVPTTIHIPLSEVPAALTEELLESTVRITHAALIHDFGIETPRIAVAGLNPHAGEGGKMGTEEITLITPVLEKLRAEGMNLTGPFPADTMFHAPARARYDAAIGMYHDQALIPIKTLDFAGGVNVTLGLPFIRTSPDHGTAFDIAGKGIADAGSLIEALQMADYMAKARGD</sequence>